<evidence type="ECO:0000256" key="4">
    <source>
        <dbReference type="ARBA" id="ARBA00022679"/>
    </source>
</evidence>
<evidence type="ECO:0000313" key="12">
    <source>
        <dbReference type="Proteomes" id="UP000030748"/>
    </source>
</evidence>
<evidence type="ECO:0000256" key="6">
    <source>
        <dbReference type="ARBA" id="ARBA00022771"/>
    </source>
</evidence>
<evidence type="ECO:0000313" key="11">
    <source>
        <dbReference type="EMBL" id="EYU26017.1"/>
    </source>
</evidence>
<sequence length="158" mass="18126">MEELMYDEPPRFRQINNGTIYYHVLDHRMIYDNAIDDSVIWVIGAGDTEQAVTEDHRMSRSQNVNGSGLSEEDIENCLKTRNSCRKGEDEESDEICAICLDDMITSCEEENEETTTTAIRVLGCGHEYHVCCIKRWLRTKNSCPLCKAVASRRIENID</sequence>
<keyword evidence="8" id="KW-0862">Zinc</keyword>
<keyword evidence="12" id="KW-1185">Reference proteome</keyword>
<organism evidence="11 12">
    <name type="scientific">Erythranthe guttata</name>
    <name type="common">Yellow monkey flower</name>
    <name type="synonym">Mimulus guttatus</name>
    <dbReference type="NCBI Taxonomy" id="4155"/>
    <lineage>
        <taxon>Eukaryota</taxon>
        <taxon>Viridiplantae</taxon>
        <taxon>Streptophyta</taxon>
        <taxon>Embryophyta</taxon>
        <taxon>Tracheophyta</taxon>
        <taxon>Spermatophyta</taxon>
        <taxon>Magnoliopsida</taxon>
        <taxon>eudicotyledons</taxon>
        <taxon>Gunneridae</taxon>
        <taxon>Pentapetalae</taxon>
        <taxon>asterids</taxon>
        <taxon>lamiids</taxon>
        <taxon>Lamiales</taxon>
        <taxon>Phrymaceae</taxon>
        <taxon>Erythranthe</taxon>
    </lineage>
</organism>
<dbReference type="Pfam" id="PF12678">
    <property type="entry name" value="zf-rbx1"/>
    <property type="match status" value="1"/>
</dbReference>
<dbReference type="SMART" id="SM00184">
    <property type="entry name" value="RING"/>
    <property type="match status" value="1"/>
</dbReference>
<dbReference type="Gene3D" id="3.30.40.10">
    <property type="entry name" value="Zinc/RING finger domain, C3HC4 (zinc finger)"/>
    <property type="match status" value="1"/>
</dbReference>
<comment type="catalytic activity">
    <reaction evidence="1">
        <text>S-ubiquitinyl-[E2 ubiquitin-conjugating enzyme]-L-cysteine + [acceptor protein]-L-lysine = [E2 ubiquitin-conjugating enzyme]-L-cysteine + N(6)-ubiquitinyl-[acceptor protein]-L-lysine.</text>
        <dbReference type="EC" id="2.3.2.27"/>
    </reaction>
</comment>
<dbReference type="Proteomes" id="UP000030748">
    <property type="component" value="Unassembled WGS sequence"/>
</dbReference>
<comment type="pathway">
    <text evidence="2">Protein modification; protein ubiquitination.</text>
</comment>
<keyword evidence="5" id="KW-0479">Metal-binding</keyword>
<dbReference type="InterPro" id="IPR045191">
    <property type="entry name" value="MBR1/2-like"/>
</dbReference>
<evidence type="ECO:0000256" key="3">
    <source>
        <dbReference type="ARBA" id="ARBA00012483"/>
    </source>
</evidence>
<evidence type="ECO:0000256" key="2">
    <source>
        <dbReference type="ARBA" id="ARBA00004906"/>
    </source>
</evidence>
<dbReference type="GO" id="GO:0061630">
    <property type="term" value="F:ubiquitin protein ligase activity"/>
    <property type="evidence" value="ECO:0000318"/>
    <property type="project" value="GO_Central"/>
</dbReference>
<protein>
    <recommendedName>
        <fullName evidence="3">RING-type E3 ubiquitin transferase</fullName>
        <ecNumber evidence="3">2.3.2.27</ecNumber>
    </recommendedName>
</protein>
<evidence type="ECO:0000256" key="9">
    <source>
        <dbReference type="PROSITE-ProRule" id="PRU00175"/>
    </source>
</evidence>
<dbReference type="PANTHER" id="PTHR22937">
    <property type="entry name" value="E3 UBIQUITIN-PROTEIN LIGASE RNF165"/>
    <property type="match status" value="1"/>
</dbReference>
<evidence type="ECO:0000256" key="5">
    <source>
        <dbReference type="ARBA" id="ARBA00022723"/>
    </source>
</evidence>
<keyword evidence="6 9" id="KW-0863">Zinc-finger</keyword>
<dbReference type="PROSITE" id="PS50089">
    <property type="entry name" value="ZF_RING_2"/>
    <property type="match status" value="1"/>
</dbReference>
<accession>A0A022QBH8</accession>
<dbReference type="EC" id="2.3.2.27" evidence="3"/>
<dbReference type="EMBL" id="KI631803">
    <property type="protein sequence ID" value="EYU26017.1"/>
    <property type="molecule type" value="Genomic_DNA"/>
</dbReference>
<dbReference type="InterPro" id="IPR024766">
    <property type="entry name" value="Znf_RING_H2"/>
</dbReference>
<dbReference type="SUPFAM" id="SSF57850">
    <property type="entry name" value="RING/U-box"/>
    <property type="match status" value="1"/>
</dbReference>
<gene>
    <name evidence="11" type="ORF">MIMGU_mgv11b023239mg</name>
</gene>
<evidence type="ECO:0000259" key="10">
    <source>
        <dbReference type="PROSITE" id="PS50089"/>
    </source>
</evidence>
<name>A0A022QBH8_ERYGU</name>
<evidence type="ECO:0000256" key="7">
    <source>
        <dbReference type="ARBA" id="ARBA00022786"/>
    </source>
</evidence>
<dbReference type="GO" id="GO:0008270">
    <property type="term" value="F:zinc ion binding"/>
    <property type="evidence" value="ECO:0007669"/>
    <property type="project" value="UniProtKB-KW"/>
</dbReference>
<dbReference type="InterPro" id="IPR013083">
    <property type="entry name" value="Znf_RING/FYVE/PHD"/>
</dbReference>
<keyword evidence="4" id="KW-0808">Transferase</keyword>
<keyword evidence="7" id="KW-0833">Ubl conjugation pathway</keyword>
<reference evidence="11 12" key="1">
    <citation type="journal article" date="2013" name="Proc. Natl. Acad. Sci. U.S.A.">
        <title>Fine-scale variation in meiotic recombination in Mimulus inferred from population shotgun sequencing.</title>
        <authorList>
            <person name="Hellsten U."/>
            <person name="Wright K.M."/>
            <person name="Jenkins J."/>
            <person name="Shu S."/>
            <person name="Yuan Y."/>
            <person name="Wessler S.R."/>
            <person name="Schmutz J."/>
            <person name="Willis J.H."/>
            <person name="Rokhsar D.S."/>
        </authorList>
    </citation>
    <scope>NUCLEOTIDE SEQUENCE [LARGE SCALE GENOMIC DNA]</scope>
    <source>
        <strain evidence="12">cv. DUN x IM62</strain>
    </source>
</reference>
<evidence type="ECO:0000256" key="8">
    <source>
        <dbReference type="ARBA" id="ARBA00022833"/>
    </source>
</evidence>
<dbReference type="InterPro" id="IPR001841">
    <property type="entry name" value="Znf_RING"/>
</dbReference>
<feature type="domain" description="RING-type" evidence="10">
    <location>
        <begin position="96"/>
        <end position="147"/>
    </location>
</feature>
<proteinExistence type="predicted"/>
<dbReference type="PANTHER" id="PTHR22937:SF163">
    <property type="entry name" value="RING-TYPE E3 UBIQUITIN TRANSFERASE"/>
    <property type="match status" value="1"/>
</dbReference>
<evidence type="ECO:0000256" key="1">
    <source>
        <dbReference type="ARBA" id="ARBA00000900"/>
    </source>
</evidence>
<dbReference type="AlphaFoldDB" id="A0A022QBH8"/>